<feature type="compositionally biased region" description="Basic and acidic residues" evidence="13">
    <location>
        <begin position="515"/>
        <end position="526"/>
    </location>
</feature>
<dbReference type="InterPro" id="IPR053945">
    <property type="entry name" value="PLCB1-4-like_EFh"/>
</dbReference>
<dbReference type="Pfam" id="PF00387">
    <property type="entry name" value="PI-PLC-Y"/>
    <property type="match status" value="1"/>
</dbReference>
<feature type="domain" description="C2" evidence="14">
    <location>
        <begin position="647"/>
        <end position="776"/>
    </location>
</feature>
<dbReference type="Gene3D" id="1.20.1230.10">
    <property type="entry name" value="Phospholipase C beta, distal C-terminal domain"/>
    <property type="match status" value="1"/>
</dbReference>
<dbReference type="InterPro" id="IPR042531">
    <property type="entry name" value="PLC-beta_C_sf"/>
</dbReference>
<keyword evidence="2 9" id="KW-0378">Hydrolase</keyword>
<dbReference type="SUPFAM" id="SSF49562">
    <property type="entry name" value="C2 domain (Calcium/lipid-binding domain, CaLB)"/>
    <property type="match status" value="1"/>
</dbReference>
<dbReference type="AlphaFoldDB" id="A0A6J2R709"/>
<accession>A0A6J2R709</accession>
<feature type="domain" description="PI-PLC Y-box" evidence="15">
    <location>
        <begin position="531"/>
        <end position="647"/>
    </location>
</feature>
<feature type="compositionally biased region" description="Polar residues" evidence="13">
    <location>
        <begin position="483"/>
        <end position="499"/>
    </location>
</feature>
<comment type="catalytic activity">
    <reaction evidence="7">
        <text>a 1,2-diacyl-sn-glycero-3-phospho-(1D-myo-inositol-4,5-bisphosphate) + H2O = 1D-myo-inositol 1,4,5-trisphosphate + a 1,2-diacyl-sn-glycerol + H(+)</text>
        <dbReference type="Rhea" id="RHEA:33179"/>
        <dbReference type="ChEBI" id="CHEBI:15377"/>
        <dbReference type="ChEBI" id="CHEBI:15378"/>
        <dbReference type="ChEBI" id="CHEBI:17815"/>
        <dbReference type="ChEBI" id="CHEBI:58456"/>
        <dbReference type="ChEBI" id="CHEBI:203600"/>
        <dbReference type="EC" id="3.1.4.11"/>
    </reaction>
    <physiologicalReaction direction="left-to-right" evidence="7">
        <dbReference type="Rhea" id="RHEA:33180"/>
    </physiologicalReaction>
</comment>
<keyword evidence="5 9" id="KW-0443">Lipid metabolism</keyword>
<evidence type="ECO:0000256" key="3">
    <source>
        <dbReference type="ARBA" id="ARBA00022837"/>
    </source>
</evidence>
<dbReference type="GO" id="GO:0007186">
    <property type="term" value="P:G protein-coupled receptor signaling pathway"/>
    <property type="evidence" value="ECO:0007669"/>
    <property type="project" value="TreeGrafter"/>
</dbReference>
<dbReference type="CDD" id="cd13361">
    <property type="entry name" value="PH_PLC_beta"/>
    <property type="match status" value="1"/>
</dbReference>
<keyword evidence="11" id="KW-0479">Metal-binding</keyword>
<dbReference type="GO" id="GO:0051209">
    <property type="term" value="P:release of sequestered calcium ion into cytosol"/>
    <property type="evidence" value="ECO:0007669"/>
    <property type="project" value="TreeGrafter"/>
</dbReference>
<dbReference type="GO" id="GO:0046488">
    <property type="term" value="P:phosphatidylinositol metabolic process"/>
    <property type="evidence" value="ECO:0007669"/>
    <property type="project" value="TreeGrafter"/>
</dbReference>
<feature type="coiled-coil region" evidence="12">
    <location>
        <begin position="919"/>
        <end position="946"/>
    </location>
</feature>
<dbReference type="InterPro" id="IPR001192">
    <property type="entry name" value="PI-PLC_fam"/>
</dbReference>
<dbReference type="EC" id="3.1.4.11" evidence="9"/>
<keyword evidence="6 9" id="KW-0807">Transducer</keyword>
<feature type="compositionally biased region" description="Low complexity" evidence="13">
    <location>
        <begin position="874"/>
        <end position="890"/>
    </location>
</feature>
<feature type="binding site" evidence="11">
    <location>
        <position position="331"/>
    </location>
    <ligand>
        <name>Ca(2+)</name>
        <dbReference type="ChEBI" id="CHEBI:29108"/>
    </ligand>
</feature>
<dbReference type="Gene3D" id="2.60.40.150">
    <property type="entry name" value="C2 domain"/>
    <property type="match status" value="1"/>
</dbReference>
<feature type="binding site" evidence="11">
    <location>
        <position position="411"/>
    </location>
    <ligand>
        <name>Ca(2+)</name>
        <dbReference type="ChEBI" id="CHEBI:29108"/>
    </ligand>
</feature>
<dbReference type="GO" id="GO:0016607">
    <property type="term" value="C:nuclear speck"/>
    <property type="evidence" value="ECO:0007669"/>
    <property type="project" value="TreeGrafter"/>
</dbReference>
<sequence>MASAQPGVHALKLQPPSVSQTLKNGSNFIKWDEDLSTVNPVTLHVDPHGFYLYWTDQNKETELLDLTLVKDVRTGRSTKTPKEAKLRELLDIGNLVGRLENRMVTVVTASDLVTSPAQLIASQEEEAKVWCEELFSLSSNLLSHNLNRDHSLLKAYVRLTLQPNAEGRIPVKNIVRLFSSDRKRVENSLENCRLPYGRGDSIKLEDLTLDVYRSFLDSLCPRPELSVIFKLRGWDDGTLSLEQMTDFINNKQRDPRLNEILYPPLRPAQTHSLMERHQHDQAQLKQGVISLQAFSSYLSSDENGIIPPEKLDQSEDMSYPLSHYIINSSHNTYLTAGQLAGSSSVEMYRQVLLAGCRCVELDVWKGRTAEEEPVITHGFTMTSEISFKEVLEAIAECAFKTSPFPVILSFENHVDSSKQQAKMAEYCQSIFGEALLIDPLDKYPVESGVPLPSPQELMGKILIKNKKSHKPSNNTDTKRPTDQAANQSNEAASPSNNTGEMEAESEEDDDDEDDDGKKGSAEREAVATEEMSTLVNYVQPTKFNSFEASKKAARCYHMSSFVETKALEHLTKSPVEFVEYNKSQLSRIYPKGTRVDSSNFMPQLFWNAGCQLVALNYQTIDLSMQLNLFMFEYNGRSGYRLKPEFMRRPDKHFDPFTENTVDGIVANTLSVKVISGQFLTERRVGVYVEVDMFGLPADTRRKALKTKTSQNNNAINPVWDEEPIVFKKVILPTLASLRIAAFEEGGKFIGHRIIPVSAIRQGYRYISLRNEKNQSLILPAVFVYIEVKDYVPDTFADVIEALSNPIRYVNLLEQRSKQLAALTLEDVEEDTHTEDEADNCAERKNDLKPAPLENGLSPASGPAGHTPITTTPKASAANQQAATTEAAKPAAKSEDLVLGVLIDVPVCAMESLQQSKVYQKEQRRQFKELKELVRRHQKKTSELLREINSKYKKMTRQCSKSRGSGSDGEKDERLKQLTDEQQQQLLALRQEQYYSQKYLQKEHIKMLTERLSSLAEDSHNTQMKKLKDICDKEKKELKRQMDRRRTEKINQAKTKEKHLAEEEKNEINKSYVNEVVQNIKRLEETQTKRHDQLVEQHNELIQEIQDQKPKLQGAVEAEFQEKFQCLPGEIEDFLQDRKTEVRSHSKSRPSTPHEGLSEED</sequence>
<keyword evidence="4 9" id="KW-0442">Lipid degradation</keyword>
<dbReference type="Pfam" id="PF00388">
    <property type="entry name" value="PI-PLC-X"/>
    <property type="match status" value="1"/>
</dbReference>
<dbReference type="GO" id="GO:0005516">
    <property type="term" value="F:calmodulin binding"/>
    <property type="evidence" value="ECO:0007669"/>
    <property type="project" value="TreeGrafter"/>
</dbReference>
<dbReference type="GeneID" id="115020236"/>
<evidence type="ECO:0000256" key="10">
    <source>
        <dbReference type="PIRSR" id="PIRSR000956-1"/>
    </source>
</evidence>
<keyword evidence="16" id="KW-1185">Reference proteome</keyword>
<dbReference type="Proteomes" id="UP000504630">
    <property type="component" value="Chromosome 15"/>
</dbReference>
<dbReference type="InterPro" id="IPR037862">
    <property type="entry name" value="PLC-beta_PH"/>
</dbReference>
<keyword evidence="12" id="KW-0175">Coiled coil</keyword>
<feature type="region of interest" description="Disordered" evidence="13">
    <location>
        <begin position="827"/>
        <end position="890"/>
    </location>
</feature>
<evidence type="ECO:0000256" key="5">
    <source>
        <dbReference type="ARBA" id="ARBA00023098"/>
    </source>
</evidence>
<feature type="compositionally biased region" description="Acidic residues" evidence="13">
    <location>
        <begin position="501"/>
        <end position="514"/>
    </location>
</feature>
<proteinExistence type="predicted"/>
<keyword evidence="1" id="KW-0597">Phosphoprotein</keyword>
<dbReference type="PROSITE" id="PS50008">
    <property type="entry name" value="PIPLC_Y_DOMAIN"/>
    <property type="match status" value="1"/>
</dbReference>
<evidence type="ECO:0000256" key="12">
    <source>
        <dbReference type="SAM" id="Coils"/>
    </source>
</evidence>
<dbReference type="GO" id="GO:0005509">
    <property type="term" value="F:calcium ion binding"/>
    <property type="evidence" value="ECO:0007669"/>
    <property type="project" value="UniProtKB-UniRule"/>
</dbReference>
<dbReference type="InterPro" id="IPR000909">
    <property type="entry name" value="PLipase_C_PInositol-sp_X_dom"/>
</dbReference>
<dbReference type="SUPFAM" id="SSF51695">
    <property type="entry name" value="PLC-like phosphodiesterases"/>
    <property type="match status" value="1"/>
</dbReference>
<dbReference type="CDD" id="cd08591">
    <property type="entry name" value="PI-PLCc_beta"/>
    <property type="match status" value="1"/>
</dbReference>
<evidence type="ECO:0000259" key="15">
    <source>
        <dbReference type="PROSITE" id="PS50008"/>
    </source>
</evidence>
<dbReference type="OrthoDB" id="269822at2759"/>
<feature type="active site" evidence="10">
    <location>
        <position position="377"/>
    </location>
</feature>
<dbReference type="FunFam" id="3.20.20.190:FF:000039">
    <property type="entry name" value="Phosphoinositide phospholipase C"/>
    <property type="match status" value="1"/>
</dbReference>
<comment type="cofactor">
    <cofactor evidence="11">
        <name>Ca(2+)</name>
        <dbReference type="ChEBI" id="CHEBI:29108"/>
    </cofactor>
    <text evidence="11">Binds 1 Ca(2+) ion per subunit.</text>
</comment>
<dbReference type="Gene3D" id="3.20.20.190">
    <property type="entry name" value="Phosphatidylinositol (PI) phosphodiesterase"/>
    <property type="match status" value="1"/>
</dbReference>
<dbReference type="InParanoid" id="A0A6J2R709"/>
<dbReference type="GO" id="GO:0007613">
    <property type="term" value="P:memory"/>
    <property type="evidence" value="ECO:0007669"/>
    <property type="project" value="TreeGrafter"/>
</dbReference>
<dbReference type="Gene3D" id="2.30.29.240">
    <property type="match status" value="1"/>
</dbReference>
<dbReference type="InterPro" id="IPR016280">
    <property type="entry name" value="PLC-beta"/>
</dbReference>
<feature type="region of interest" description="Disordered" evidence="13">
    <location>
        <begin position="464"/>
        <end position="529"/>
    </location>
</feature>
<dbReference type="GO" id="GO:0048015">
    <property type="term" value="P:phosphatidylinositol-mediated signaling"/>
    <property type="evidence" value="ECO:0007669"/>
    <property type="project" value="TreeGrafter"/>
</dbReference>
<evidence type="ECO:0000313" key="16">
    <source>
        <dbReference type="Proteomes" id="UP000504630"/>
    </source>
</evidence>
<feature type="binding site" evidence="11">
    <location>
        <position position="360"/>
    </location>
    <ligand>
        <name>Ca(2+)</name>
        <dbReference type="ChEBI" id="CHEBI:29108"/>
    </ligand>
</feature>
<gene>
    <name evidence="17" type="primary">plcb1</name>
</gene>
<evidence type="ECO:0000256" key="7">
    <source>
        <dbReference type="ARBA" id="ARBA00023674"/>
    </source>
</evidence>
<dbReference type="InterPro" id="IPR000008">
    <property type="entry name" value="C2_dom"/>
</dbReference>
<dbReference type="FunFam" id="2.60.40.150:FF:000008">
    <property type="entry name" value="1-phosphatidylinositol 4,5-bisphosphate phosphodiesterase"/>
    <property type="match status" value="1"/>
</dbReference>
<reference evidence="17" key="1">
    <citation type="submission" date="2025-08" db="UniProtKB">
        <authorList>
            <consortium name="RefSeq"/>
        </authorList>
    </citation>
    <scope>IDENTIFICATION</scope>
</reference>
<evidence type="ECO:0000256" key="9">
    <source>
        <dbReference type="PIRNR" id="PIRNR000956"/>
    </source>
</evidence>
<dbReference type="KEGG" id="cgob:115020236"/>
<feature type="compositionally biased region" description="Acidic residues" evidence="13">
    <location>
        <begin position="827"/>
        <end position="839"/>
    </location>
</feature>
<dbReference type="Pfam" id="PF08703">
    <property type="entry name" value="PLC-beta_C"/>
    <property type="match status" value="1"/>
</dbReference>
<dbReference type="InterPro" id="IPR014815">
    <property type="entry name" value="PLC-beta_C"/>
</dbReference>
<dbReference type="InterPro" id="IPR011992">
    <property type="entry name" value="EF-hand-dom_pair"/>
</dbReference>
<dbReference type="InterPro" id="IPR001711">
    <property type="entry name" value="PLipase_C_Pinositol-sp_Y"/>
</dbReference>
<evidence type="ECO:0000256" key="8">
    <source>
        <dbReference type="ARBA" id="ARBA00023726"/>
    </source>
</evidence>
<evidence type="ECO:0000256" key="11">
    <source>
        <dbReference type="PIRSR" id="PIRSR000956-2"/>
    </source>
</evidence>
<feature type="active site" evidence="10">
    <location>
        <position position="330"/>
    </location>
</feature>
<feature type="region of interest" description="Disordered" evidence="13">
    <location>
        <begin position="952"/>
        <end position="974"/>
    </location>
</feature>
<dbReference type="PIRSF" id="PIRSF000956">
    <property type="entry name" value="PLC-beta"/>
    <property type="match status" value="1"/>
</dbReference>
<dbReference type="GO" id="GO:0016042">
    <property type="term" value="P:lipid catabolic process"/>
    <property type="evidence" value="ECO:0007669"/>
    <property type="project" value="UniProtKB-KW"/>
</dbReference>
<feature type="binding site" evidence="11">
    <location>
        <position position="362"/>
    </location>
    <ligand>
        <name>Ca(2+)</name>
        <dbReference type="ChEBI" id="CHEBI:29108"/>
    </ligand>
</feature>
<evidence type="ECO:0000313" key="17">
    <source>
        <dbReference type="RefSeq" id="XP_029306049.1"/>
    </source>
</evidence>
<dbReference type="GO" id="GO:0005737">
    <property type="term" value="C:cytoplasm"/>
    <property type="evidence" value="ECO:0007669"/>
    <property type="project" value="TreeGrafter"/>
</dbReference>
<evidence type="ECO:0000256" key="2">
    <source>
        <dbReference type="ARBA" id="ARBA00022801"/>
    </source>
</evidence>
<dbReference type="PANTHER" id="PTHR10336:SF12">
    <property type="entry name" value="1-PHOSPHATIDYLINOSITOL 4,5-BISPHOSPHATE PHOSPHODIESTERASE BETA-1"/>
    <property type="match status" value="1"/>
</dbReference>
<dbReference type="Pfam" id="PF17787">
    <property type="entry name" value="PH_14"/>
    <property type="match status" value="1"/>
</dbReference>
<evidence type="ECO:0000256" key="6">
    <source>
        <dbReference type="ARBA" id="ARBA00023224"/>
    </source>
</evidence>
<dbReference type="SUPFAM" id="SSF47473">
    <property type="entry name" value="EF-hand"/>
    <property type="match status" value="1"/>
</dbReference>
<dbReference type="SMART" id="SM00149">
    <property type="entry name" value="PLCYc"/>
    <property type="match status" value="1"/>
</dbReference>
<organism evidence="16 17">
    <name type="scientific">Cottoperca gobio</name>
    <name type="common">Frogmouth</name>
    <name type="synonym">Aphritis gobio</name>
    <dbReference type="NCBI Taxonomy" id="56716"/>
    <lineage>
        <taxon>Eukaryota</taxon>
        <taxon>Metazoa</taxon>
        <taxon>Chordata</taxon>
        <taxon>Craniata</taxon>
        <taxon>Vertebrata</taxon>
        <taxon>Euteleostomi</taxon>
        <taxon>Actinopterygii</taxon>
        <taxon>Neopterygii</taxon>
        <taxon>Teleostei</taxon>
        <taxon>Neoteleostei</taxon>
        <taxon>Acanthomorphata</taxon>
        <taxon>Eupercaria</taxon>
        <taxon>Perciformes</taxon>
        <taxon>Notothenioidei</taxon>
        <taxon>Bovichtidae</taxon>
        <taxon>Cottoperca</taxon>
    </lineage>
</organism>
<dbReference type="Pfam" id="PF22631">
    <property type="entry name" value="PLCB1-4-like_EFh"/>
    <property type="match status" value="1"/>
</dbReference>
<protein>
    <recommendedName>
        <fullName evidence="9">1-phosphatidylinositol 4,5-bisphosphate phosphodiesterase</fullName>
        <ecNumber evidence="9">3.1.4.11</ecNumber>
    </recommendedName>
</protein>
<evidence type="ECO:0000256" key="1">
    <source>
        <dbReference type="ARBA" id="ARBA00022553"/>
    </source>
</evidence>
<dbReference type="PROSITE" id="PS50007">
    <property type="entry name" value="PIPLC_X_DOMAIN"/>
    <property type="match status" value="1"/>
</dbReference>
<evidence type="ECO:0000259" key="14">
    <source>
        <dbReference type="PROSITE" id="PS50004"/>
    </source>
</evidence>
<name>A0A6J2R709_COTGO</name>
<dbReference type="RefSeq" id="XP_029306049.1">
    <property type="nucleotide sequence ID" value="XM_029450189.1"/>
</dbReference>
<keyword evidence="3 11" id="KW-0106">Calcium</keyword>
<dbReference type="InterPro" id="IPR035892">
    <property type="entry name" value="C2_domain_sf"/>
</dbReference>
<evidence type="ECO:0000256" key="4">
    <source>
        <dbReference type="ARBA" id="ARBA00022963"/>
    </source>
</evidence>
<dbReference type="Pfam" id="PF00168">
    <property type="entry name" value="C2"/>
    <property type="match status" value="1"/>
</dbReference>
<feature type="region of interest" description="Disordered" evidence="13">
    <location>
        <begin position="1136"/>
        <end position="1160"/>
    </location>
</feature>
<dbReference type="InterPro" id="IPR017946">
    <property type="entry name" value="PLC-like_Pdiesterase_TIM-brl"/>
</dbReference>
<dbReference type="SUPFAM" id="SSF69989">
    <property type="entry name" value="C-terminal domain of PLC-beta"/>
    <property type="match status" value="1"/>
</dbReference>
<dbReference type="SMART" id="SM00239">
    <property type="entry name" value="C2"/>
    <property type="match status" value="1"/>
</dbReference>
<evidence type="ECO:0000256" key="13">
    <source>
        <dbReference type="SAM" id="MobiDB-lite"/>
    </source>
</evidence>
<dbReference type="GO" id="GO:0004435">
    <property type="term" value="F:phosphatidylinositol-4,5-bisphosphate phospholipase C activity"/>
    <property type="evidence" value="ECO:0007669"/>
    <property type="project" value="UniProtKB-UniRule"/>
</dbReference>
<dbReference type="CDD" id="cd00275">
    <property type="entry name" value="C2_PLC_like"/>
    <property type="match status" value="1"/>
</dbReference>
<dbReference type="CTD" id="23236"/>
<dbReference type="PANTHER" id="PTHR10336">
    <property type="entry name" value="PHOSPHOINOSITIDE-SPECIFIC PHOSPHOLIPASE C FAMILY PROTEIN"/>
    <property type="match status" value="1"/>
</dbReference>
<feature type="coiled-coil region" evidence="12">
    <location>
        <begin position="1023"/>
        <end position="1070"/>
    </location>
</feature>
<dbReference type="PRINTS" id="PR00390">
    <property type="entry name" value="PHPHLIPASEC"/>
</dbReference>
<comment type="catalytic activity">
    <reaction evidence="8">
        <text>a 1,2-diacyl-sn-glycero-3-phospho-(1D-myo-inositol) + H2O = 1D-myo-inositol 1-phosphate + a 1,2-diacyl-sn-glycerol + H(+)</text>
        <dbReference type="Rhea" id="RHEA:43484"/>
        <dbReference type="ChEBI" id="CHEBI:15377"/>
        <dbReference type="ChEBI" id="CHEBI:15378"/>
        <dbReference type="ChEBI" id="CHEBI:17815"/>
        <dbReference type="ChEBI" id="CHEBI:57880"/>
        <dbReference type="ChEBI" id="CHEBI:58433"/>
    </reaction>
    <physiologicalReaction direction="left-to-right" evidence="8">
        <dbReference type="Rhea" id="RHEA:43485"/>
    </physiologicalReaction>
</comment>
<dbReference type="SMART" id="SM00148">
    <property type="entry name" value="PLCXc"/>
    <property type="match status" value="1"/>
</dbReference>
<dbReference type="Gene3D" id="1.10.238.10">
    <property type="entry name" value="EF-hand"/>
    <property type="match status" value="1"/>
</dbReference>
<dbReference type="PROSITE" id="PS50004">
    <property type="entry name" value="C2"/>
    <property type="match status" value="1"/>
</dbReference>
<dbReference type="SUPFAM" id="SSF50729">
    <property type="entry name" value="PH domain-like"/>
    <property type="match status" value="1"/>
</dbReference>